<protein>
    <submittedName>
        <fullName evidence="2">Uncharacterized protein</fullName>
    </submittedName>
</protein>
<accession>A0A507R036</accession>
<keyword evidence="3" id="KW-1185">Reference proteome</keyword>
<comment type="caution">
    <text evidence="2">The sequence shown here is derived from an EMBL/GenBank/DDBJ whole genome shotgun (WGS) entry which is preliminary data.</text>
</comment>
<reference evidence="2 3" key="1">
    <citation type="submission" date="2019-06" db="EMBL/GenBank/DDBJ databases">
        <title>Wine fermentation using esterase from Monascus purpureus.</title>
        <authorList>
            <person name="Geng C."/>
            <person name="Zhang Y."/>
        </authorList>
    </citation>
    <scope>NUCLEOTIDE SEQUENCE [LARGE SCALE GENOMIC DNA]</scope>
    <source>
        <strain evidence="2">HQ1</strain>
    </source>
</reference>
<organism evidence="2 3">
    <name type="scientific">Monascus purpureus</name>
    <name type="common">Red mold</name>
    <name type="synonym">Monascus anka</name>
    <dbReference type="NCBI Taxonomy" id="5098"/>
    <lineage>
        <taxon>Eukaryota</taxon>
        <taxon>Fungi</taxon>
        <taxon>Dikarya</taxon>
        <taxon>Ascomycota</taxon>
        <taxon>Pezizomycotina</taxon>
        <taxon>Eurotiomycetes</taxon>
        <taxon>Eurotiomycetidae</taxon>
        <taxon>Eurotiales</taxon>
        <taxon>Aspergillaceae</taxon>
        <taxon>Monascus</taxon>
    </lineage>
</organism>
<feature type="chain" id="PRO_5021461981" evidence="1">
    <location>
        <begin position="21"/>
        <end position="118"/>
    </location>
</feature>
<evidence type="ECO:0000313" key="3">
    <source>
        <dbReference type="Proteomes" id="UP000319663"/>
    </source>
</evidence>
<dbReference type="EMBL" id="VIFY01000040">
    <property type="protein sequence ID" value="TQB73679.1"/>
    <property type="molecule type" value="Genomic_DNA"/>
</dbReference>
<sequence>MRLTISTIALTLGILTAANALHQPHAAVHARSSQFTPATISYVPKPLNTEIEVNVGGVKYELEAAPTEIEAELEAGPLEVEVEVKPSQIEGELEVGSSKIEFKAKPTGIVVEGKPEDD</sequence>
<name>A0A507R036_MONPU</name>
<keyword evidence="1" id="KW-0732">Signal</keyword>
<proteinExistence type="predicted"/>
<dbReference type="Proteomes" id="UP000319663">
    <property type="component" value="Unassembled WGS sequence"/>
</dbReference>
<evidence type="ECO:0000256" key="1">
    <source>
        <dbReference type="SAM" id="SignalP"/>
    </source>
</evidence>
<gene>
    <name evidence="2" type="ORF">MPDQ_005602</name>
</gene>
<evidence type="ECO:0000313" key="2">
    <source>
        <dbReference type="EMBL" id="TQB73679.1"/>
    </source>
</evidence>
<dbReference type="AlphaFoldDB" id="A0A507R036"/>
<feature type="signal peptide" evidence="1">
    <location>
        <begin position="1"/>
        <end position="20"/>
    </location>
</feature>